<dbReference type="RefSeq" id="WP_140601934.1">
    <property type="nucleotide sequence ID" value="NZ_SAWY01000006.1"/>
</dbReference>
<keyword evidence="1" id="KW-1133">Transmembrane helix</keyword>
<reference evidence="2 3" key="1">
    <citation type="submission" date="2019-01" db="EMBL/GenBank/DDBJ databases">
        <title>Litorilituus lipolytica sp. nov., isolated from intertidal sand of the Yellow Sea in China.</title>
        <authorList>
            <person name="Liu A."/>
        </authorList>
    </citation>
    <scope>NUCLEOTIDE SEQUENCE [LARGE SCALE GENOMIC DNA]</scope>
    <source>
        <strain evidence="2 3">RZ04</strain>
    </source>
</reference>
<dbReference type="Pfam" id="PF11859">
    <property type="entry name" value="DUF3379"/>
    <property type="match status" value="1"/>
</dbReference>
<keyword evidence="3" id="KW-1185">Reference proteome</keyword>
<dbReference type="EMBL" id="SAWY01000006">
    <property type="protein sequence ID" value="TPH17931.1"/>
    <property type="molecule type" value="Genomic_DNA"/>
</dbReference>
<keyword evidence="1" id="KW-0472">Membrane</keyword>
<evidence type="ECO:0000313" key="2">
    <source>
        <dbReference type="EMBL" id="TPH17931.1"/>
    </source>
</evidence>
<gene>
    <name evidence="2" type="ORF">EPA86_03435</name>
</gene>
<dbReference type="OrthoDB" id="6195578at2"/>
<sequence length="237" mass="26136">MDDLQFRRTIYADPKSQDEALLAALQADPTKKQFAQELNQLDDKIAQALNIPVPDDLSDKLILRQTLASHQVQKRKKRFHLALAASVAITAGLLVNFTLFSSAHSNLGDYALAHVYHEQGDFSNSDTARVDLTSLNKKMAAFNGNFTSSVGQLLSADYCRFDGMKSLHLVFQGKTSPVTVFVVPKNDQLSFSDSFSDNKLVGQSAAFDKANVIVVGDKNEPLSTWQEKLGNNISWSI</sequence>
<keyword evidence="1" id="KW-0812">Transmembrane</keyword>
<accession>A0A502L6I5</accession>
<evidence type="ECO:0000256" key="1">
    <source>
        <dbReference type="SAM" id="Phobius"/>
    </source>
</evidence>
<organism evidence="2 3">
    <name type="scientific">Litorilituus lipolyticus</name>
    <dbReference type="NCBI Taxonomy" id="2491017"/>
    <lineage>
        <taxon>Bacteria</taxon>
        <taxon>Pseudomonadati</taxon>
        <taxon>Pseudomonadota</taxon>
        <taxon>Gammaproteobacteria</taxon>
        <taxon>Alteromonadales</taxon>
        <taxon>Colwelliaceae</taxon>
        <taxon>Litorilituus</taxon>
    </lineage>
</organism>
<protein>
    <submittedName>
        <fullName evidence="2">DUF3379 domain-containing protein</fullName>
    </submittedName>
</protein>
<feature type="transmembrane region" description="Helical" evidence="1">
    <location>
        <begin position="79"/>
        <end position="100"/>
    </location>
</feature>
<dbReference type="InterPro" id="IPR021806">
    <property type="entry name" value="DUF3379"/>
</dbReference>
<name>A0A502L6I5_9GAMM</name>
<evidence type="ECO:0000313" key="3">
    <source>
        <dbReference type="Proteomes" id="UP000315303"/>
    </source>
</evidence>
<dbReference type="Proteomes" id="UP000315303">
    <property type="component" value="Unassembled WGS sequence"/>
</dbReference>
<proteinExistence type="predicted"/>
<comment type="caution">
    <text evidence="2">The sequence shown here is derived from an EMBL/GenBank/DDBJ whole genome shotgun (WGS) entry which is preliminary data.</text>
</comment>
<dbReference type="AlphaFoldDB" id="A0A502L6I5"/>